<dbReference type="Proteomes" id="UP000236731">
    <property type="component" value="Unassembled WGS sequence"/>
</dbReference>
<dbReference type="RefSeq" id="WP_234993181.1">
    <property type="nucleotide sequence ID" value="NZ_CP049246.1"/>
</dbReference>
<dbReference type="SUPFAM" id="SSF103473">
    <property type="entry name" value="MFS general substrate transporter"/>
    <property type="match status" value="1"/>
</dbReference>
<dbReference type="Gene3D" id="1.20.1250.20">
    <property type="entry name" value="MFS general substrate transporter like domains"/>
    <property type="match status" value="2"/>
</dbReference>
<comment type="subcellular location">
    <subcellularLocation>
        <location evidence="1">Cell membrane</location>
        <topology evidence="1">Multi-pass membrane protein</topology>
    </subcellularLocation>
</comment>
<feature type="transmembrane region" description="Helical" evidence="6">
    <location>
        <begin position="200"/>
        <end position="225"/>
    </location>
</feature>
<dbReference type="PROSITE" id="PS50850">
    <property type="entry name" value="MFS"/>
    <property type="match status" value="1"/>
</dbReference>
<keyword evidence="3 6" id="KW-0812">Transmembrane</keyword>
<dbReference type="InterPro" id="IPR050189">
    <property type="entry name" value="MFS_Efflux_Transporters"/>
</dbReference>
<evidence type="ECO:0000256" key="3">
    <source>
        <dbReference type="ARBA" id="ARBA00022692"/>
    </source>
</evidence>
<evidence type="ECO:0000256" key="5">
    <source>
        <dbReference type="ARBA" id="ARBA00023136"/>
    </source>
</evidence>
<feature type="transmembrane region" description="Helical" evidence="6">
    <location>
        <begin position="100"/>
        <end position="117"/>
    </location>
</feature>
<feature type="transmembrane region" description="Helical" evidence="6">
    <location>
        <begin position="237"/>
        <end position="256"/>
    </location>
</feature>
<feature type="transmembrane region" description="Helical" evidence="6">
    <location>
        <begin position="292"/>
        <end position="316"/>
    </location>
</feature>
<feature type="transmembrane region" description="Helical" evidence="6">
    <location>
        <begin position="43"/>
        <end position="60"/>
    </location>
</feature>
<feature type="transmembrane region" description="Helical" evidence="6">
    <location>
        <begin position="357"/>
        <end position="377"/>
    </location>
</feature>
<feature type="transmembrane region" description="Helical" evidence="6">
    <location>
        <begin position="268"/>
        <end position="286"/>
    </location>
</feature>
<keyword evidence="4 6" id="KW-1133">Transmembrane helix</keyword>
<reference evidence="9" key="1">
    <citation type="submission" date="2016-10" db="EMBL/GenBank/DDBJ databases">
        <authorList>
            <person name="Varghese N."/>
            <person name="Submissions S."/>
        </authorList>
    </citation>
    <scope>NUCLEOTIDE SEQUENCE [LARGE SCALE GENOMIC DNA]</scope>
    <source>
        <strain evidence="9">DSM 22361</strain>
    </source>
</reference>
<sequence length="386" mass="41123">MINKKLLPLLLGGLGIGTTEFVMMGMLPDIAKDLTIDIPTAGHLISSYALGVVVGAPLLVSLGRKFRPKQMLIMLMIAFTLFNLISAVASSYHLLLISRFFSGLPHGAFFGIGAVVASRIADEGKQASAIAVMFAGLTLANLALVPVGTWVGHEFSWRYTFGIVGFIGLVTIFSLKWLLPNVELGEQGDLKSEMGIFKSLQVWLIIIIVSIGTGGLFAWISYIAPLMTEISKFKPDHMSMIMVLVGFGMFVGNIVGAKLTDRFSASKVCLALLISMVLVLIGIYFLSENQIISLILTFLAGALSLSLASPIQLLMIQTAKSAEMLGASLIQAAFNIGNSLGAFFGGLPLVAGLGYNSPVLVGAAMACVGVVFTLVFIQRQRKGIVE</sequence>
<protein>
    <submittedName>
        <fullName evidence="8">MFS transporter, DHA1 family, arabinose polymer transporter</fullName>
    </submittedName>
</protein>
<dbReference type="Pfam" id="PF07690">
    <property type="entry name" value="MFS_1"/>
    <property type="match status" value="1"/>
</dbReference>
<dbReference type="InterPro" id="IPR020846">
    <property type="entry name" value="MFS_dom"/>
</dbReference>
<evidence type="ECO:0000259" key="7">
    <source>
        <dbReference type="PROSITE" id="PS50850"/>
    </source>
</evidence>
<evidence type="ECO:0000313" key="8">
    <source>
        <dbReference type="EMBL" id="SEG10988.1"/>
    </source>
</evidence>
<organism evidence="8 9">
    <name type="scientific">Sphingobacterium lactis</name>
    <dbReference type="NCBI Taxonomy" id="797291"/>
    <lineage>
        <taxon>Bacteria</taxon>
        <taxon>Pseudomonadati</taxon>
        <taxon>Bacteroidota</taxon>
        <taxon>Sphingobacteriia</taxon>
        <taxon>Sphingobacteriales</taxon>
        <taxon>Sphingobacteriaceae</taxon>
        <taxon>Sphingobacterium</taxon>
    </lineage>
</organism>
<accession>A0A1H5XGV4</accession>
<dbReference type="CDD" id="cd17324">
    <property type="entry name" value="MFS_NepI_like"/>
    <property type="match status" value="1"/>
</dbReference>
<dbReference type="InterPro" id="IPR011701">
    <property type="entry name" value="MFS"/>
</dbReference>
<evidence type="ECO:0000256" key="2">
    <source>
        <dbReference type="ARBA" id="ARBA00022475"/>
    </source>
</evidence>
<dbReference type="PANTHER" id="PTHR43124:SF6">
    <property type="entry name" value="TRANSPORTER ARAJ-RELATED"/>
    <property type="match status" value="1"/>
</dbReference>
<evidence type="ECO:0000256" key="4">
    <source>
        <dbReference type="ARBA" id="ARBA00022989"/>
    </source>
</evidence>
<dbReference type="InterPro" id="IPR036259">
    <property type="entry name" value="MFS_trans_sf"/>
</dbReference>
<proteinExistence type="predicted"/>
<evidence type="ECO:0000313" key="9">
    <source>
        <dbReference type="Proteomes" id="UP000236731"/>
    </source>
</evidence>
<keyword evidence="9" id="KW-1185">Reference proteome</keyword>
<evidence type="ECO:0000256" key="1">
    <source>
        <dbReference type="ARBA" id="ARBA00004651"/>
    </source>
</evidence>
<feature type="transmembrane region" description="Helical" evidence="6">
    <location>
        <begin position="129"/>
        <end position="151"/>
    </location>
</feature>
<dbReference type="EMBL" id="FNUT01000005">
    <property type="protein sequence ID" value="SEG10988.1"/>
    <property type="molecule type" value="Genomic_DNA"/>
</dbReference>
<dbReference type="GO" id="GO:0005886">
    <property type="term" value="C:plasma membrane"/>
    <property type="evidence" value="ECO:0007669"/>
    <property type="project" value="UniProtKB-SubCell"/>
</dbReference>
<dbReference type="PANTHER" id="PTHR43124">
    <property type="entry name" value="PURINE EFFLUX PUMP PBUE"/>
    <property type="match status" value="1"/>
</dbReference>
<gene>
    <name evidence="8" type="ORF">SAMN05421877_1051</name>
</gene>
<keyword evidence="5 6" id="KW-0472">Membrane</keyword>
<feature type="domain" description="Major facilitator superfamily (MFS) profile" evidence="7">
    <location>
        <begin position="5"/>
        <end position="381"/>
    </location>
</feature>
<evidence type="ECO:0000256" key="6">
    <source>
        <dbReference type="SAM" id="Phobius"/>
    </source>
</evidence>
<dbReference type="GO" id="GO:0022857">
    <property type="term" value="F:transmembrane transporter activity"/>
    <property type="evidence" value="ECO:0007669"/>
    <property type="project" value="InterPro"/>
</dbReference>
<name>A0A1H5XGV4_9SPHI</name>
<feature type="transmembrane region" description="Helical" evidence="6">
    <location>
        <begin position="157"/>
        <end position="179"/>
    </location>
</feature>
<feature type="transmembrane region" description="Helical" evidence="6">
    <location>
        <begin position="328"/>
        <end position="351"/>
    </location>
</feature>
<dbReference type="AlphaFoldDB" id="A0A1H5XGV4"/>
<keyword evidence="2" id="KW-1003">Cell membrane</keyword>
<feature type="transmembrane region" description="Helical" evidence="6">
    <location>
        <begin position="72"/>
        <end position="94"/>
    </location>
</feature>